<organism evidence="1 2">
    <name type="scientific">Aphis craccivora</name>
    <name type="common">Cowpea aphid</name>
    <dbReference type="NCBI Taxonomy" id="307492"/>
    <lineage>
        <taxon>Eukaryota</taxon>
        <taxon>Metazoa</taxon>
        <taxon>Ecdysozoa</taxon>
        <taxon>Arthropoda</taxon>
        <taxon>Hexapoda</taxon>
        <taxon>Insecta</taxon>
        <taxon>Pterygota</taxon>
        <taxon>Neoptera</taxon>
        <taxon>Paraneoptera</taxon>
        <taxon>Hemiptera</taxon>
        <taxon>Sternorrhyncha</taxon>
        <taxon>Aphidomorpha</taxon>
        <taxon>Aphidoidea</taxon>
        <taxon>Aphididae</taxon>
        <taxon>Aphidini</taxon>
        <taxon>Aphis</taxon>
        <taxon>Aphis</taxon>
    </lineage>
</organism>
<evidence type="ECO:0000313" key="2">
    <source>
        <dbReference type="Proteomes" id="UP000478052"/>
    </source>
</evidence>
<dbReference type="AlphaFoldDB" id="A0A6G0X1H3"/>
<proteinExistence type="predicted"/>
<dbReference type="OrthoDB" id="10052789at2759"/>
<accession>A0A6G0X1H3</accession>
<comment type="caution">
    <text evidence="1">The sequence shown here is derived from an EMBL/GenBank/DDBJ whole genome shotgun (WGS) entry which is preliminary data.</text>
</comment>
<reference evidence="1 2" key="1">
    <citation type="submission" date="2019-08" db="EMBL/GenBank/DDBJ databases">
        <title>Whole genome of Aphis craccivora.</title>
        <authorList>
            <person name="Voronova N.V."/>
            <person name="Shulinski R.S."/>
            <person name="Bandarenka Y.V."/>
            <person name="Zhorov D.G."/>
            <person name="Warner D."/>
        </authorList>
    </citation>
    <scope>NUCLEOTIDE SEQUENCE [LARGE SCALE GENOMIC DNA]</scope>
    <source>
        <strain evidence="1">180601</strain>
        <tissue evidence="1">Whole Body</tissue>
    </source>
</reference>
<dbReference type="EMBL" id="VUJU01008244">
    <property type="protein sequence ID" value="KAF0733638.1"/>
    <property type="molecule type" value="Genomic_DNA"/>
</dbReference>
<dbReference type="Proteomes" id="UP000478052">
    <property type="component" value="Unassembled WGS sequence"/>
</dbReference>
<protein>
    <submittedName>
        <fullName evidence="1">Uncharacterized protein</fullName>
    </submittedName>
</protein>
<keyword evidence="2" id="KW-1185">Reference proteome</keyword>
<gene>
    <name evidence="1" type="ORF">FWK35_00036486</name>
</gene>
<feature type="non-terminal residue" evidence="1">
    <location>
        <position position="165"/>
    </location>
</feature>
<sequence>TCWYWVFQIKITLAEVFTKRSRSTIVDWYNLCRDVGVAEFQKHKKMGGPGLVVQIDESLFQDPENQFPCISSEKPNFQEHCSRNAILITFFFPFCIESQRRNRVSITSSLTPMDSLPHLRGLVDSLLFFLEREDAFDHPVEQPTILITYRKFHRSVDVVKNCKHL</sequence>
<feature type="non-terminal residue" evidence="1">
    <location>
        <position position="1"/>
    </location>
</feature>
<evidence type="ECO:0000313" key="1">
    <source>
        <dbReference type="EMBL" id="KAF0733638.1"/>
    </source>
</evidence>
<name>A0A6G0X1H3_APHCR</name>